<dbReference type="Proteomes" id="UP000602050">
    <property type="component" value="Unassembled WGS sequence"/>
</dbReference>
<dbReference type="EMBL" id="BMEV01000041">
    <property type="protein sequence ID" value="GFZ80458.1"/>
    <property type="molecule type" value="Genomic_DNA"/>
</dbReference>
<dbReference type="AlphaFoldDB" id="A0A8J2TQ80"/>
<evidence type="ECO:0000313" key="3">
    <source>
        <dbReference type="Proteomes" id="UP000602050"/>
    </source>
</evidence>
<feature type="transmembrane region" description="Helical" evidence="1">
    <location>
        <begin position="7"/>
        <end position="32"/>
    </location>
</feature>
<feature type="transmembrane region" description="Helical" evidence="1">
    <location>
        <begin position="95"/>
        <end position="115"/>
    </location>
</feature>
<evidence type="ECO:0000313" key="2">
    <source>
        <dbReference type="EMBL" id="GFZ80458.1"/>
    </source>
</evidence>
<dbReference type="RefSeq" id="WP_188392455.1">
    <property type="nucleotide sequence ID" value="NZ_BMEV01000041.1"/>
</dbReference>
<sequence>MERRSTLLLKIALFILAAPVLIFCIAMVPVIVKNIAEGLAGVDYAILGLVVIIYITAVPYYIALFQAWKLLSYIDANNAFSEQSVTALRIIKRSAIIISALYILALPLFFIFAEYDDAPGLIIIGLLLVFAAGVIAVFAAVLVRLLRQAIDIKTENDLTI</sequence>
<feature type="transmembrane region" description="Helical" evidence="1">
    <location>
        <begin position="44"/>
        <end position="64"/>
    </location>
</feature>
<accession>A0A8J2TQ80</accession>
<comment type="caution">
    <text evidence="2">The sequence shown here is derived from an EMBL/GenBank/DDBJ whole genome shotgun (WGS) entry which is preliminary data.</text>
</comment>
<keyword evidence="3" id="KW-1185">Reference proteome</keyword>
<reference evidence="2" key="2">
    <citation type="submission" date="2020-09" db="EMBL/GenBank/DDBJ databases">
        <authorList>
            <person name="Sun Q."/>
            <person name="Zhou Y."/>
        </authorList>
    </citation>
    <scope>NUCLEOTIDE SEQUENCE</scope>
    <source>
        <strain evidence="2">CGMCC 1.12360</strain>
    </source>
</reference>
<protein>
    <submittedName>
        <fullName evidence="2">Membrane protein</fullName>
    </submittedName>
</protein>
<keyword evidence="1" id="KW-0472">Membrane</keyword>
<feature type="transmembrane region" description="Helical" evidence="1">
    <location>
        <begin position="121"/>
        <end position="143"/>
    </location>
</feature>
<proteinExistence type="predicted"/>
<gene>
    <name evidence="2" type="primary">yoaS</name>
    <name evidence="2" type="ORF">GCM10010978_21960</name>
</gene>
<organism evidence="2 3">
    <name type="scientific">Compostibacillus humi</name>
    <dbReference type="NCBI Taxonomy" id="1245525"/>
    <lineage>
        <taxon>Bacteria</taxon>
        <taxon>Bacillati</taxon>
        <taxon>Bacillota</taxon>
        <taxon>Bacilli</taxon>
        <taxon>Bacillales</taxon>
        <taxon>Bacillaceae</taxon>
        <taxon>Compostibacillus</taxon>
    </lineage>
</organism>
<keyword evidence="1" id="KW-1133">Transmembrane helix</keyword>
<reference evidence="2" key="1">
    <citation type="journal article" date="2014" name="Int. J. Syst. Evol. Microbiol.">
        <title>Complete genome sequence of Corynebacterium casei LMG S-19264T (=DSM 44701T), isolated from a smear-ripened cheese.</title>
        <authorList>
            <consortium name="US DOE Joint Genome Institute (JGI-PGF)"/>
            <person name="Walter F."/>
            <person name="Albersmeier A."/>
            <person name="Kalinowski J."/>
            <person name="Ruckert C."/>
        </authorList>
    </citation>
    <scope>NUCLEOTIDE SEQUENCE</scope>
    <source>
        <strain evidence="2">CGMCC 1.12360</strain>
    </source>
</reference>
<name>A0A8J2TQ80_9BACI</name>
<keyword evidence="1" id="KW-0812">Transmembrane</keyword>
<dbReference type="Pfam" id="PF11188">
    <property type="entry name" value="DUF2975"/>
    <property type="match status" value="1"/>
</dbReference>
<dbReference type="InterPro" id="IPR021354">
    <property type="entry name" value="DUF2975"/>
</dbReference>
<evidence type="ECO:0000256" key="1">
    <source>
        <dbReference type="SAM" id="Phobius"/>
    </source>
</evidence>